<keyword evidence="2" id="KW-0238">DNA-binding</keyword>
<evidence type="ECO:0000256" key="1">
    <source>
        <dbReference type="ARBA" id="ARBA00023015"/>
    </source>
</evidence>
<feature type="domain" description="HTH lacI-type" evidence="4">
    <location>
        <begin position="3"/>
        <end position="57"/>
    </location>
</feature>
<dbReference type="InterPro" id="IPR046335">
    <property type="entry name" value="LacI/GalR-like_sensor"/>
</dbReference>
<evidence type="ECO:0000313" key="6">
    <source>
        <dbReference type="Proteomes" id="UP000287171"/>
    </source>
</evidence>
<dbReference type="PANTHER" id="PTHR30146:SF153">
    <property type="entry name" value="LACTOSE OPERON REPRESSOR"/>
    <property type="match status" value="1"/>
</dbReference>
<evidence type="ECO:0000313" key="5">
    <source>
        <dbReference type="EMBL" id="GCE30400.1"/>
    </source>
</evidence>
<dbReference type="CDD" id="cd06267">
    <property type="entry name" value="PBP1_LacI_sugar_binding-like"/>
    <property type="match status" value="1"/>
</dbReference>
<evidence type="ECO:0000256" key="3">
    <source>
        <dbReference type="ARBA" id="ARBA00023163"/>
    </source>
</evidence>
<dbReference type="PROSITE" id="PS50932">
    <property type="entry name" value="HTH_LACI_2"/>
    <property type="match status" value="1"/>
</dbReference>
<dbReference type="RefSeq" id="WP_126630494.1">
    <property type="nucleotide sequence ID" value="NZ_BIFT01000002.1"/>
</dbReference>
<organism evidence="5 6">
    <name type="scientific">Dictyobacter alpinus</name>
    <dbReference type="NCBI Taxonomy" id="2014873"/>
    <lineage>
        <taxon>Bacteria</taxon>
        <taxon>Bacillati</taxon>
        <taxon>Chloroflexota</taxon>
        <taxon>Ktedonobacteria</taxon>
        <taxon>Ktedonobacterales</taxon>
        <taxon>Dictyobacteraceae</taxon>
        <taxon>Dictyobacter</taxon>
    </lineage>
</organism>
<sequence length="344" mass="38024">MAATLKDVALRAGVSIRTVSNVVNNYPYVTPEMRERVKVVLEELHYQPNLSARYLRKGSSGIIAYAIPDLSNVYFSEIGNAITEAARQRAYTVLIDSTSGRESERQVVQGLTPHLIDGVILSPFALEPEDLAPREGSIPIVLLGDRIYDVPYDHVTYDNVATARLATQHMISIGRRYIAALGVQESDSHETETSRLRLRGYTEALTEAGISIDPRLIIRGLPLFNRENGARAIRQLLALDTPPDGVFCFNDHLALGVIRAVHEAGYRVPEDIAVVGFDDIEDSRYAIPALTTISPDKDKIGQLSTAFLLGRIDGTRTGPPERIEVPCQLIIRESTISRPIRLRS</sequence>
<dbReference type="EMBL" id="BIFT01000002">
    <property type="protein sequence ID" value="GCE30400.1"/>
    <property type="molecule type" value="Genomic_DNA"/>
</dbReference>
<dbReference type="Pfam" id="PF00356">
    <property type="entry name" value="LacI"/>
    <property type="match status" value="1"/>
</dbReference>
<dbReference type="Gene3D" id="1.10.260.40">
    <property type="entry name" value="lambda repressor-like DNA-binding domains"/>
    <property type="match status" value="1"/>
</dbReference>
<dbReference type="AlphaFoldDB" id="A0A402BGJ8"/>
<dbReference type="GO" id="GO:0003700">
    <property type="term" value="F:DNA-binding transcription factor activity"/>
    <property type="evidence" value="ECO:0007669"/>
    <property type="project" value="TreeGrafter"/>
</dbReference>
<dbReference type="InterPro" id="IPR000843">
    <property type="entry name" value="HTH_LacI"/>
</dbReference>
<dbReference type="Pfam" id="PF13377">
    <property type="entry name" value="Peripla_BP_3"/>
    <property type="match status" value="1"/>
</dbReference>
<evidence type="ECO:0000259" key="4">
    <source>
        <dbReference type="PROSITE" id="PS50932"/>
    </source>
</evidence>
<keyword evidence="3" id="KW-0804">Transcription</keyword>
<reference evidence="6" key="1">
    <citation type="submission" date="2018-12" db="EMBL/GenBank/DDBJ databases">
        <title>Tengunoibacter tsumagoiensis gen. nov., sp. nov., Dictyobacter kobayashii sp. nov., D. alpinus sp. nov., and D. joshuensis sp. nov. and description of Dictyobacteraceae fam. nov. within the order Ktedonobacterales isolated from Tengu-no-mugimeshi.</title>
        <authorList>
            <person name="Wang C.M."/>
            <person name="Zheng Y."/>
            <person name="Sakai Y."/>
            <person name="Toyoda A."/>
            <person name="Minakuchi Y."/>
            <person name="Abe K."/>
            <person name="Yokota A."/>
            <person name="Yabe S."/>
        </authorList>
    </citation>
    <scope>NUCLEOTIDE SEQUENCE [LARGE SCALE GENOMIC DNA]</scope>
    <source>
        <strain evidence="6">Uno16</strain>
    </source>
</reference>
<dbReference type="SUPFAM" id="SSF53822">
    <property type="entry name" value="Periplasmic binding protein-like I"/>
    <property type="match status" value="1"/>
</dbReference>
<accession>A0A402BGJ8</accession>
<dbReference type="InterPro" id="IPR028082">
    <property type="entry name" value="Peripla_BP_I"/>
</dbReference>
<name>A0A402BGJ8_9CHLR</name>
<gene>
    <name evidence="5" type="ORF">KDA_58840</name>
</gene>
<dbReference type="Proteomes" id="UP000287171">
    <property type="component" value="Unassembled WGS sequence"/>
</dbReference>
<protein>
    <submittedName>
        <fullName evidence="5">LacI family transcriptional regulator</fullName>
    </submittedName>
</protein>
<comment type="caution">
    <text evidence="5">The sequence shown here is derived from an EMBL/GenBank/DDBJ whole genome shotgun (WGS) entry which is preliminary data.</text>
</comment>
<dbReference type="PROSITE" id="PS00356">
    <property type="entry name" value="HTH_LACI_1"/>
    <property type="match status" value="1"/>
</dbReference>
<dbReference type="OrthoDB" id="156657at2"/>
<dbReference type="SUPFAM" id="SSF47413">
    <property type="entry name" value="lambda repressor-like DNA-binding domains"/>
    <property type="match status" value="1"/>
</dbReference>
<proteinExistence type="predicted"/>
<dbReference type="CDD" id="cd01392">
    <property type="entry name" value="HTH_LacI"/>
    <property type="match status" value="1"/>
</dbReference>
<dbReference type="InterPro" id="IPR010982">
    <property type="entry name" value="Lambda_DNA-bd_dom_sf"/>
</dbReference>
<dbReference type="PANTHER" id="PTHR30146">
    <property type="entry name" value="LACI-RELATED TRANSCRIPTIONAL REPRESSOR"/>
    <property type="match status" value="1"/>
</dbReference>
<keyword evidence="1" id="KW-0805">Transcription regulation</keyword>
<evidence type="ECO:0000256" key="2">
    <source>
        <dbReference type="ARBA" id="ARBA00023125"/>
    </source>
</evidence>
<dbReference type="GO" id="GO:0000976">
    <property type="term" value="F:transcription cis-regulatory region binding"/>
    <property type="evidence" value="ECO:0007669"/>
    <property type="project" value="TreeGrafter"/>
</dbReference>
<keyword evidence="6" id="KW-1185">Reference proteome</keyword>
<dbReference type="SMART" id="SM00354">
    <property type="entry name" value="HTH_LACI"/>
    <property type="match status" value="1"/>
</dbReference>
<dbReference type="Gene3D" id="3.40.50.2300">
    <property type="match status" value="2"/>
</dbReference>